<dbReference type="InterPro" id="IPR005824">
    <property type="entry name" value="KOW"/>
</dbReference>
<dbReference type="SUPFAM" id="SSF50104">
    <property type="entry name" value="Translation proteins SH3-like domain"/>
    <property type="match status" value="1"/>
</dbReference>
<dbReference type="SMART" id="SM00739">
    <property type="entry name" value="KOW"/>
    <property type="match status" value="1"/>
</dbReference>
<accession>F9UJK5</accession>
<gene>
    <name evidence="5 8" type="primary">rplX</name>
    <name evidence="8" type="ORF">MCSF7_00251</name>
</gene>
<dbReference type="Pfam" id="PF00467">
    <property type="entry name" value="KOW"/>
    <property type="match status" value="1"/>
</dbReference>
<dbReference type="RefSeq" id="WP_006608472.1">
    <property type="nucleotide sequence ID" value="NZ_AFXA01000008.1"/>
</dbReference>
<keyword evidence="5" id="KW-0699">rRNA-binding</keyword>
<evidence type="ECO:0000256" key="4">
    <source>
        <dbReference type="ARBA" id="ARBA00035206"/>
    </source>
</evidence>
<keyword evidence="3 5" id="KW-0687">Ribonucleoprotein</keyword>
<evidence type="ECO:0000256" key="5">
    <source>
        <dbReference type="HAMAP-Rule" id="MF_01326"/>
    </source>
</evidence>
<dbReference type="CDD" id="cd06089">
    <property type="entry name" value="KOW_RPL26"/>
    <property type="match status" value="1"/>
</dbReference>
<proteinExistence type="inferred from homology"/>
<reference evidence="8 9" key="1">
    <citation type="journal article" date="2013" name="Genome Announc.">
        <title>Genome Sequence of Mycoplasma columbinum Strain SF7.</title>
        <authorList>
            <person name="Guo Z."/>
            <person name="Xu X."/>
            <person name="Zheng Q."/>
            <person name="Li T."/>
            <person name="Kuang S."/>
            <person name="Zhang Z."/>
            <person name="Chen Y."/>
            <person name="Lu X."/>
            <person name="Zhou R."/>
            <person name="Bi D."/>
            <person name="Jin H."/>
        </authorList>
    </citation>
    <scope>NUCLEOTIDE SEQUENCE [LARGE SCALE GENOMIC DNA]</scope>
    <source>
        <strain evidence="8 9">SF7</strain>
    </source>
</reference>
<keyword evidence="2 5" id="KW-0689">Ribosomal protein</keyword>
<keyword evidence="9" id="KW-1185">Reference proteome</keyword>
<dbReference type="InterPro" id="IPR005825">
    <property type="entry name" value="Ribosomal_uL24_CS"/>
</dbReference>
<keyword evidence="5" id="KW-0694">RNA-binding</keyword>
<name>F9UJK5_9BACT</name>
<dbReference type="GO" id="GO:0003735">
    <property type="term" value="F:structural constituent of ribosome"/>
    <property type="evidence" value="ECO:0007669"/>
    <property type="project" value="InterPro"/>
</dbReference>
<dbReference type="InterPro" id="IPR014722">
    <property type="entry name" value="Rib_uL2_dom2"/>
</dbReference>
<evidence type="ECO:0000259" key="7">
    <source>
        <dbReference type="SMART" id="SM00739"/>
    </source>
</evidence>
<comment type="caution">
    <text evidence="8">The sequence shown here is derived from an EMBL/GenBank/DDBJ whole genome shotgun (WGS) entry which is preliminary data.</text>
</comment>
<dbReference type="EMBL" id="AFXA01000008">
    <property type="protein sequence ID" value="EGV00386.1"/>
    <property type="molecule type" value="Genomic_DNA"/>
</dbReference>
<sequence>MKFKKNDEVVVIAGAHKNKVGKIERIDHKNNRVYLKDINKVTKHVKPSQGQDGQIKQVEAPIHASNISLIIKKATKTSPAVFSKIGYQIKGDKKVRISRRTKKEL</sequence>
<comment type="function">
    <text evidence="5">One of the proteins that surrounds the polypeptide exit tunnel on the outside of the subunit.</text>
</comment>
<evidence type="ECO:0000256" key="2">
    <source>
        <dbReference type="ARBA" id="ARBA00022980"/>
    </source>
</evidence>
<evidence type="ECO:0000256" key="6">
    <source>
        <dbReference type="RuleBase" id="RU003477"/>
    </source>
</evidence>
<evidence type="ECO:0000256" key="3">
    <source>
        <dbReference type="ARBA" id="ARBA00023274"/>
    </source>
</evidence>
<dbReference type="PROSITE" id="PS01108">
    <property type="entry name" value="RIBOSOMAL_L24"/>
    <property type="match status" value="1"/>
</dbReference>
<evidence type="ECO:0000313" key="9">
    <source>
        <dbReference type="Proteomes" id="UP000004978"/>
    </source>
</evidence>
<comment type="function">
    <text evidence="5">One of two assembly initiator proteins, it binds directly to the 5'-end of the 23S rRNA, where it nucleates assembly of the 50S subunit.</text>
</comment>
<dbReference type="NCBIfam" id="TIGR01079">
    <property type="entry name" value="rplX_bact"/>
    <property type="match status" value="1"/>
</dbReference>
<dbReference type="GO" id="GO:0019843">
    <property type="term" value="F:rRNA binding"/>
    <property type="evidence" value="ECO:0007669"/>
    <property type="project" value="UniProtKB-UniRule"/>
</dbReference>
<dbReference type="InterPro" id="IPR008991">
    <property type="entry name" value="Translation_prot_SH3-like_sf"/>
</dbReference>
<comment type="subunit">
    <text evidence="5">Part of the 50S ribosomal subunit.</text>
</comment>
<dbReference type="Gene3D" id="2.30.30.30">
    <property type="match status" value="1"/>
</dbReference>
<dbReference type="PANTHER" id="PTHR12903">
    <property type="entry name" value="MITOCHONDRIAL RIBOSOMAL PROTEIN L24"/>
    <property type="match status" value="1"/>
</dbReference>
<evidence type="ECO:0000313" key="8">
    <source>
        <dbReference type="EMBL" id="EGV00386.1"/>
    </source>
</evidence>
<dbReference type="eggNOG" id="COG0198">
    <property type="taxonomic scope" value="Bacteria"/>
</dbReference>
<evidence type="ECO:0000256" key="1">
    <source>
        <dbReference type="ARBA" id="ARBA00010618"/>
    </source>
</evidence>
<dbReference type="InterPro" id="IPR041988">
    <property type="entry name" value="Ribosomal_uL24_KOW"/>
</dbReference>
<protein>
    <recommendedName>
        <fullName evidence="4 5">Large ribosomal subunit protein uL24</fullName>
    </recommendedName>
</protein>
<dbReference type="GO" id="GO:1990904">
    <property type="term" value="C:ribonucleoprotein complex"/>
    <property type="evidence" value="ECO:0007669"/>
    <property type="project" value="UniProtKB-KW"/>
</dbReference>
<dbReference type="STRING" id="1037410.MCSF7_00251"/>
<dbReference type="InterPro" id="IPR057264">
    <property type="entry name" value="Ribosomal_uL24_C"/>
</dbReference>
<feature type="domain" description="KOW" evidence="7">
    <location>
        <begin position="2"/>
        <end position="29"/>
    </location>
</feature>
<dbReference type="GO" id="GO:0006412">
    <property type="term" value="P:translation"/>
    <property type="evidence" value="ECO:0007669"/>
    <property type="project" value="UniProtKB-UniRule"/>
</dbReference>
<comment type="similarity">
    <text evidence="1 5 6">Belongs to the universal ribosomal protein uL24 family.</text>
</comment>
<dbReference type="InterPro" id="IPR003256">
    <property type="entry name" value="Ribosomal_uL24"/>
</dbReference>
<organism evidence="8 9">
    <name type="scientific">Mycoplasmopsis columbina SF7</name>
    <dbReference type="NCBI Taxonomy" id="1037410"/>
    <lineage>
        <taxon>Bacteria</taxon>
        <taxon>Bacillati</taxon>
        <taxon>Mycoplasmatota</taxon>
        <taxon>Mycoplasmoidales</taxon>
        <taxon>Metamycoplasmataceae</taxon>
        <taxon>Mycoplasmopsis</taxon>
    </lineage>
</organism>
<dbReference type="AlphaFoldDB" id="F9UJK5"/>
<dbReference type="Proteomes" id="UP000004978">
    <property type="component" value="Unassembled WGS sequence"/>
</dbReference>
<dbReference type="Pfam" id="PF17136">
    <property type="entry name" value="ribosomal_L24"/>
    <property type="match status" value="1"/>
</dbReference>
<dbReference type="GO" id="GO:0005840">
    <property type="term" value="C:ribosome"/>
    <property type="evidence" value="ECO:0007669"/>
    <property type="project" value="UniProtKB-KW"/>
</dbReference>
<dbReference type="HAMAP" id="MF_01326_B">
    <property type="entry name" value="Ribosomal_uL24_B"/>
    <property type="match status" value="1"/>
</dbReference>